<dbReference type="Proteomes" id="UP001596037">
    <property type="component" value="Unassembled WGS sequence"/>
</dbReference>
<proteinExistence type="predicted"/>
<organism evidence="1 2">
    <name type="scientific">Caenimonas terrae</name>
    <dbReference type="NCBI Taxonomy" id="696074"/>
    <lineage>
        <taxon>Bacteria</taxon>
        <taxon>Pseudomonadati</taxon>
        <taxon>Pseudomonadota</taxon>
        <taxon>Betaproteobacteria</taxon>
        <taxon>Burkholderiales</taxon>
        <taxon>Comamonadaceae</taxon>
        <taxon>Caenimonas</taxon>
    </lineage>
</organism>
<dbReference type="EMBL" id="JBHSMF010000009">
    <property type="protein sequence ID" value="MFC5498896.1"/>
    <property type="molecule type" value="Genomic_DNA"/>
</dbReference>
<evidence type="ECO:0000313" key="2">
    <source>
        <dbReference type="Proteomes" id="UP001596037"/>
    </source>
</evidence>
<accession>A0ABW0NG23</accession>
<keyword evidence="2" id="KW-1185">Reference proteome</keyword>
<name>A0ABW0NG23_9BURK</name>
<dbReference type="RefSeq" id="WP_376850973.1">
    <property type="nucleotide sequence ID" value="NZ_JBHSMF010000009.1"/>
</dbReference>
<reference evidence="2" key="1">
    <citation type="journal article" date="2019" name="Int. J. Syst. Evol. Microbiol.">
        <title>The Global Catalogue of Microorganisms (GCM) 10K type strain sequencing project: providing services to taxonomists for standard genome sequencing and annotation.</title>
        <authorList>
            <consortium name="The Broad Institute Genomics Platform"/>
            <consortium name="The Broad Institute Genome Sequencing Center for Infectious Disease"/>
            <person name="Wu L."/>
            <person name="Ma J."/>
        </authorList>
    </citation>
    <scope>NUCLEOTIDE SEQUENCE [LARGE SCALE GENOMIC DNA]</scope>
    <source>
        <strain evidence="2">CCUG 57401</strain>
    </source>
</reference>
<comment type="caution">
    <text evidence="1">The sequence shown here is derived from an EMBL/GenBank/DDBJ whole genome shotgun (WGS) entry which is preliminary data.</text>
</comment>
<evidence type="ECO:0000313" key="1">
    <source>
        <dbReference type="EMBL" id="MFC5498896.1"/>
    </source>
</evidence>
<sequence>MNDKDNITVGKYLVSPITKALEDGWYACSVSIRSGAAGARHDRVLRLTRLFRCRLAAARHATAEGLQWIGQRHPAIQGAAAAAA</sequence>
<gene>
    <name evidence="1" type="ORF">ACFPOE_15210</name>
</gene>
<protein>
    <submittedName>
        <fullName evidence="1">Uncharacterized protein</fullName>
    </submittedName>
</protein>